<proteinExistence type="predicted"/>
<gene>
    <name evidence="3" type="ORF">SAMN05192569_105316</name>
</gene>
<evidence type="ECO:0000259" key="2">
    <source>
        <dbReference type="Pfam" id="PF14297"/>
    </source>
</evidence>
<organism evidence="3 4">
    <name type="scientific">Parageobacillus thermantarcticus</name>
    <dbReference type="NCBI Taxonomy" id="186116"/>
    <lineage>
        <taxon>Bacteria</taxon>
        <taxon>Bacillati</taxon>
        <taxon>Bacillota</taxon>
        <taxon>Bacilli</taxon>
        <taxon>Bacillales</taxon>
        <taxon>Anoxybacillaceae</taxon>
        <taxon>Parageobacillus</taxon>
    </lineage>
</organism>
<dbReference type="OrthoDB" id="1047417at2"/>
<dbReference type="RefSeq" id="WP_090951700.1">
    <property type="nucleotide sequence ID" value="NZ_FOJS01000053.1"/>
</dbReference>
<protein>
    <recommendedName>
        <fullName evidence="2">Lin1244/Lin1753-like N-terminal domain-containing protein</fullName>
    </recommendedName>
</protein>
<reference evidence="4" key="1">
    <citation type="submission" date="2016-10" db="EMBL/GenBank/DDBJ databases">
        <authorList>
            <person name="Varghese N."/>
            <person name="Submissions S."/>
        </authorList>
    </citation>
    <scope>NUCLEOTIDE SEQUENCE [LARGE SCALE GENOMIC DNA]</scope>
    <source>
        <strain evidence="4">M1</strain>
    </source>
</reference>
<feature type="region of interest" description="Disordered" evidence="1">
    <location>
        <begin position="119"/>
        <end position="159"/>
    </location>
</feature>
<evidence type="ECO:0000256" key="1">
    <source>
        <dbReference type="SAM" id="MobiDB-lite"/>
    </source>
</evidence>
<dbReference type="Pfam" id="PF14297">
    <property type="entry name" value="Lin1244_N"/>
    <property type="match status" value="1"/>
</dbReference>
<accession>A0A1I0TS82</accession>
<dbReference type="AlphaFoldDB" id="A0A1I0TS82"/>
<dbReference type="InterPro" id="IPR025400">
    <property type="entry name" value="Lin1244/Lin1753-like_N"/>
</dbReference>
<evidence type="ECO:0000313" key="4">
    <source>
        <dbReference type="Proteomes" id="UP000198650"/>
    </source>
</evidence>
<feature type="compositionally biased region" description="Polar residues" evidence="1">
    <location>
        <begin position="136"/>
        <end position="145"/>
    </location>
</feature>
<name>A0A1I0TS82_9BACL</name>
<feature type="domain" description="Lin1244/Lin1753-like N-terminal" evidence="2">
    <location>
        <begin position="7"/>
        <end position="96"/>
    </location>
</feature>
<keyword evidence="4" id="KW-1185">Reference proteome</keyword>
<evidence type="ECO:0000313" key="3">
    <source>
        <dbReference type="EMBL" id="SFA54619.1"/>
    </source>
</evidence>
<sequence>MAKDAYYFPHDSNARNDPKILAMRSVYGSEGYGWYWIIIEMLREQTDYKIKINKYTWNALAMQMQCTADAAQEFAYACINEFELLRSDGEYFWSESLLRRMKNYDEKSEKARKAALARWAKSSNDADPSDSKQEQSECNADAMQTHSERNASKVNKSKLNKNISSRQKRVYDEASPYYQLALRLYQAIKRNLPEFKEPNLQSWADDMRKLVEIDGKQPENIAKVIDWVQSDSFWWKNVMSASKLRKQYDRLVAEIRSRHKQNTSQSKNDEPKNRLQVIDINNLFGT</sequence>
<dbReference type="Proteomes" id="UP000198650">
    <property type="component" value="Unassembled WGS sequence"/>
</dbReference>
<dbReference type="STRING" id="186116.SAMN05192569_105316"/>
<dbReference type="EMBL" id="FOJS01000053">
    <property type="protein sequence ID" value="SFA54619.1"/>
    <property type="molecule type" value="Genomic_DNA"/>
</dbReference>